<gene>
    <name evidence="1" type="ORF">SAM23877_2915</name>
</gene>
<protein>
    <submittedName>
        <fullName evidence="1">Uncharacterized protein</fullName>
    </submittedName>
</protein>
<evidence type="ECO:0000313" key="1">
    <source>
        <dbReference type="EMBL" id="AKZ55964.1"/>
    </source>
</evidence>
<dbReference type="EMBL" id="CP012382">
    <property type="protein sequence ID" value="AKZ55964.1"/>
    <property type="molecule type" value="Genomic_DNA"/>
</dbReference>
<dbReference type="Proteomes" id="UP000061018">
    <property type="component" value="Chromosome"/>
</dbReference>
<name>A0A0K2ASI2_STRA7</name>
<sequence>MPMFPDVVAEHANFSLPSHARAAPTVSVRLHCVAVRKGRMTQRSLSMELLMGLHRVNRGWGVPSLPNLIRPGATARRRRRKKPA</sequence>
<reference evidence="2" key="1">
    <citation type="journal article" date="2015" name="J. Biotechnol.">
        <title>Complete genome sequence of Streptomyces ambofaciens ATCC 23877, the spiramycin producer.</title>
        <authorList>
            <person name="Thibessard A."/>
            <person name="Haas D."/>
            <person name="Gerbaud C."/>
            <person name="Aigle B."/>
            <person name="Lautru S."/>
            <person name="Pernodet J.L."/>
            <person name="Leblond P."/>
        </authorList>
    </citation>
    <scope>NUCLEOTIDE SEQUENCE [LARGE SCALE GENOMIC DNA]</scope>
    <source>
        <strain evidence="2">ATCC 23877 / 3486 / DSM 40053 / JCM 4204 / NBRC 12836 / NRRL B-2516</strain>
    </source>
</reference>
<organism evidence="1 2">
    <name type="scientific">Streptomyces ambofaciens (strain ATCC 23877 / 3486 / DSM 40053 / JCM 4204 / NBRC 12836 / NRRL B-2516)</name>
    <dbReference type="NCBI Taxonomy" id="278992"/>
    <lineage>
        <taxon>Bacteria</taxon>
        <taxon>Bacillati</taxon>
        <taxon>Actinomycetota</taxon>
        <taxon>Actinomycetes</taxon>
        <taxon>Kitasatosporales</taxon>
        <taxon>Streptomycetaceae</taxon>
        <taxon>Streptomyces</taxon>
    </lineage>
</organism>
<evidence type="ECO:0000313" key="2">
    <source>
        <dbReference type="Proteomes" id="UP000061018"/>
    </source>
</evidence>
<dbReference type="KEGG" id="samb:SAM23877_2915"/>
<dbReference type="AlphaFoldDB" id="A0A0K2ASI2"/>
<proteinExistence type="predicted"/>
<accession>A0A0K2ASI2</accession>